<keyword evidence="1" id="KW-0496">Mitochondrion</keyword>
<evidence type="ECO:0008006" key="2">
    <source>
        <dbReference type="Google" id="ProtNLM"/>
    </source>
</evidence>
<organism evidence="1">
    <name type="scientific">Pyropia fucicola</name>
    <dbReference type="NCBI Taxonomy" id="144551"/>
    <lineage>
        <taxon>Eukaryota</taxon>
        <taxon>Rhodophyta</taxon>
        <taxon>Bangiophyceae</taxon>
        <taxon>Bangiales</taxon>
        <taxon>Bangiaceae</taxon>
        <taxon>Pyropia</taxon>
    </lineage>
</organism>
<gene>
    <name evidence="1" type="primary">orf546</name>
</gene>
<name>A0A060DD84_9RHOD</name>
<sequence length="102" mass="12118">MSDMKTVFYPKTIHRAWKCEIFSSEKSDSRQFGEADRRSRWHFFINSRRKNGFRKKKIDQHSDKILRVTIPKPNGSVKNLGIPTIRDRAKQCLVKFALELQH</sequence>
<dbReference type="GeneID" id="19592198"/>
<dbReference type="EMBL" id="KJ708762">
    <property type="protein sequence ID" value="AIB08102.1"/>
    <property type="molecule type" value="Genomic_DNA"/>
</dbReference>
<evidence type="ECO:0000313" key="1">
    <source>
        <dbReference type="EMBL" id="AIB08102.1"/>
    </source>
</evidence>
<geneLocation type="mitochondrion" evidence="1"/>
<proteinExistence type="predicted"/>
<protein>
    <recommendedName>
        <fullName evidence="2">Reverse transcriptase N-terminal domain-containing protein</fullName>
    </recommendedName>
</protein>
<dbReference type="AlphaFoldDB" id="A0A060DD84"/>
<accession>A0A060DD84</accession>
<reference evidence="1" key="1">
    <citation type="journal article" date="2014" name="Sci. Rep.">
        <title>Minimally destructive sampling of type specimens of Pyropia (Bangiales, Rhodophyta) recovers complete plastid and mitochondrial genomes.</title>
        <authorList>
            <person name="Hughey J.R."/>
            <person name="Gabrielson P.W."/>
            <person name="Rohmer L."/>
            <person name="Tortolani J."/>
            <person name="Silva M."/>
            <person name="Miller K.A."/>
            <person name="Young J.D."/>
            <person name="Martell C."/>
            <person name="Ruediger E."/>
        </authorList>
    </citation>
    <scope>NUCLEOTIDE SEQUENCE</scope>
</reference>
<dbReference type="RefSeq" id="YP_009040882.1">
    <property type="nucleotide sequence ID" value="NC_024288.1"/>
</dbReference>